<reference evidence="3" key="1">
    <citation type="journal article" date="2020" name="Stud. Mycol.">
        <title>101 Dothideomycetes genomes: a test case for predicting lifestyles and emergence of pathogens.</title>
        <authorList>
            <person name="Haridas S."/>
            <person name="Albert R."/>
            <person name="Binder M."/>
            <person name="Bloem J."/>
            <person name="Labutti K."/>
            <person name="Salamov A."/>
            <person name="Andreopoulos B."/>
            <person name="Baker S."/>
            <person name="Barry K."/>
            <person name="Bills G."/>
            <person name="Bluhm B."/>
            <person name="Cannon C."/>
            <person name="Castanera R."/>
            <person name="Culley D."/>
            <person name="Daum C."/>
            <person name="Ezra D."/>
            <person name="Gonzalez J."/>
            <person name="Henrissat B."/>
            <person name="Kuo A."/>
            <person name="Liang C."/>
            <person name="Lipzen A."/>
            <person name="Lutzoni F."/>
            <person name="Magnuson J."/>
            <person name="Mondo S."/>
            <person name="Nolan M."/>
            <person name="Ohm R."/>
            <person name="Pangilinan J."/>
            <person name="Park H.-J."/>
            <person name="Ramirez L."/>
            <person name="Alfaro M."/>
            <person name="Sun H."/>
            <person name="Tritt A."/>
            <person name="Yoshinaga Y."/>
            <person name="Zwiers L.-H."/>
            <person name="Turgeon B."/>
            <person name="Goodwin S."/>
            <person name="Spatafora J."/>
            <person name="Crous P."/>
            <person name="Grigoriev I."/>
        </authorList>
    </citation>
    <scope>NUCLEOTIDE SEQUENCE</scope>
    <source>
        <strain evidence="3">CBS 107.79</strain>
    </source>
</reference>
<feature type="transmembrane region" description="Helical" evidence="1">
    <location>
        <begin position="43"/>
        <end position="64"/>
    </location>
</feature>
<keyword evidence="1" id="KW-0812">Transmembrane</keyword>
<evidence type="ECO:0000256" key="2">
    <source>
        <dbReference type="SAM" id="SignalP"/>
    </source>
</evidence>
<dbReference type="EMBL" id="ML976697">
    <property type="protein sequence ID" value="KAF1970935.1"/>
    <property type="molecule type" value="Genomic_DNA"/>
</dbReference>
<keyword evidence="1" id="KW-0472">Membrane</keyword>
<protein>
    <submittedName>
        <fullName evidence="3">Uncharacterized protein</fullName>
    </submittedName>
</protein>
<feature type="transmembrane region" description="Helical" evidence="1">
    <location>
        <begin position="85"/>
        <end position="109"/>
    </location>
</feature>
<feature type="transmembrane region" description="Helical" evidence="1">
    <location>
        <begin position="155"/>
        <end position="180"/>
    </location>
</feature>
<evidence type="ECO:0000256" key="1">
    <source>
        <dbReference type="SAM" id="Phobius"/>
    </source>
</evidence>
<dbReference type="OrthoDB" id="10387810at2759"/>
<evidence type="ECO:0000313" key="3">
    <source>
        <dbReference type="EMBL" id="KAF1970935.1"/>
    </source>
</evidence>
<sequence length="207" mass="23575">MADSLFVVTLVLFITGSSLSTVVTYRDCLAVKRVEGAMRWRQWMLVCSDVVQIGFFLFGFASIIQNRPNRVELAITWALQCMACTNWPPAVFVALVPSVVLNGVIFFDIHRNEPAIYEVVLLVVIYAGSTVMARVGSSRLREHEISGGRNRSMRYLFWAVIITNEIAILTILYTCCFVLFCPERWINRLALRSKALLELHRRPQTAR</sequence>
<feature type="signal peptide" evidence="2">
    <location>
        <begin position="1"/>
        <end position="20"/>
    </location>
</feature>
<dbReference type="AlphaFoldDB" id="A0A6A5V1G6"/>
<feature type="transmembrane region" description="Helical" evidence="1">
    <location>
        <begin position="115"/>
        <end position="135"/>
    </location>
</feature>
<accession>A0A6A5V1G6</accession>
<keyword evidence="1" id="KW-1133">Transmembrane helix</keyword>
<proteinExistence type="predicted"/>
<feature type="chain" id="PRO_5025518730" evidence="2">
    <location>
        <begin position="21"/>
        <end position="207"/>
    </location>
</feature>
<name>A0A6A5V1G6_9PLEO</name>
<evidence type="ECO:0000313" key="4">
    <source>
        <dbReference type="Proteomes" id="UP000800036"/>
    </source>
</evidence>
<keyword evidence="2" id="KW-0732">Signal</keyword>
<organism evidence="3 4">
    <name type="scientific">Bimuria novae-zelandiae CBS 107.79</name>
    <dbReference type="NCBI Taxonomy" id="1447943"/>
    <lineage>
        <taxon>Eukaryota</taxon>
        <taxon>Fungi</taxon>
        <taxon>Dikarya</taxon>
        <taxon>Ascomycota</taxon>
        <taxon>Pezizomycotina</taxon>
        <taxon>Dothideomycetes</taxon>
        <taxon>Pleosporomycetidae</taxon>
        <taxon>Pleosporales</taxon>
        <taxon>Massarineae</taxon>
        <taxon>Didymosphaeriaceae</taxon>
        <taxon>Bimuria</taxon>
    </lineage>
</organism>
<dbReference type="Proteomes" id="UP000800036">
    <property type="component" value="Unassembled WGS sequence"/>
</dbReference>
<keyword evidence="4" id="KW-1185">Reference proteome</keyword>
<gene>
    <name evidence="3" type="ORF">BU23DRAFT_570399</name>
</gene>